<evidence type="ECO:0000259" key="3">
    <source>
        <dbReference type="Pfam" id="PF10551"/>
    </source>
</evidence>
<feature type="transmembrane region" description="Helical" evidence="1">
    <location>
        <begin position="375"/>
        <end position="396"/>
    </location>
</feature>
<dbReference type="GO" id="GO:0004888">
    <property type="term" value="F:transmembrane signaling receptor activity"/>
    <property type="evidence" value="ECO:0007669"/>
    <property type="project" value="InterPro"/>
</dbReference>
<dbReference type="PRINTS" id="PR00253">
    <property type="entry name" value="GABAARECEPTR"/>
</dbReference>
<sequence>MVIFSAADHLRFLAQSRHWFGDRTFKVTPVGYKQQYSLHAYCDGVTYPCVYALLSGKSELVYRKMLDIILDLIPIDTVPNPDSVMTDFEKAAMKAFECSFPAAEIAGCFFHLGQSTWRHIQSLGQYKEQPTFALRMRRLLALAFVPPSEVHHYMTLILEDEIPRNDGLMKFIKYFQDTYVGQRVRDTLIIPGQFSYLCWNMYNRVKQDLRRTNNSLEEWHNGFTKTLPNPPQLLVLASKYQKDQHRYVPTTLLLTITYLTFYFALDDFTDRIMVSLTALMVMAALFLQTNQSMPRTAYLKVVDIWFLFCIIMKFVIVLWLVVINYVRQMEAERSRKQQQQQQQVPTHNGKVWTNIKGSLDSAVTIKTSVITANKINFWAQLIIPTGFFAFVLYYLIYTVTYRTS</sequence>
<dbReference type="InterPro" id="IPR006028">
    <property type="entry name" value="GABAA/Glycine_rcpt"/>
</dbReference>
<evidence type="ECO:0000313" key="5">
    <source>
        <dbReference type="Proteomes" id="UP001292094"/>
    </source>
</evidence>
<keyword evidence="5" id="KW-1185">Reference proteome</keyword>
<dbReference type="InterPro" id="IPR036719">
    <property type="entry name" value="Neuro-gated_channel_TM_sf"/>
</dbReference>
<dbReference type="Pfam" id="PF02932">
    <property type="entry name" value="Neur_chan_memb"/>
    <property type="match status" value="1"/>
</dbReference>
<dbReference type="GO" id="GO:0099095">
    <property type="term" value="F:ligand-gated monoatomic anion channel activity"/>
    <property type="evidence" value="ECO:0007669"/>
    <property type="project" value="UniProtKB-ARBA"/>
</dbReference>
<dbReference type="EMBL" id="JAWZYT010000149">
    <property type="protein sequence ID" value="KAK4327409.1"/>
    <property type="molecule type" value="Genomic_DNA"/>
</dbReference>
<keyword evidence="1" id="KW-0472">Membrane</keyword>
<dbReference type="Pfam" id="PF10551">
    <property type="entry name" value="MULE"/>
    <property type="match status" value="1"/>
</dbReference>
<dbReference type="GO" id="GO:0016020">
    <property type="term" value="C:membrane"/>
    <property type="evidence" value="ECO:0007669"/>
    <property type="project" value="InterPro"/>
</dbReference>
<feature type="domain" description="Neurotransmitter-gated ion-channel transmembrane" evidence="2">
    <location>
        <begin position="247"/>
        <end position="342"/>
    </location>
</feature>
<evidence type="ECO:0000256" key="1">
    <source>
        <dbReference type="SAM" id="Phobius"/>
    </source>
</evidence>
<dbReference type="Gene3D" id="1.20.58.390">
    <property type="entry name" value="Neurotransmitter-gated ion-channel transmembrane domain"/>
    <property type="match status" value="1"/>
</dbReference>
<comment type="caution">
    <text evidence="4">The sequence shown here is derived from an EMBL/GenBank/DDBJ whole genome shotgun (WGS) entry which is preliminary data.</text>
</comment>
<keyword evidence="1" id="KW-1133">Transmembrane helix</keyword>
<gene>
    <name evidence="4" type="ORF">Pmani_002074</name>
</gene>
<dbReference type="GO" id="GO:0005254">
    <property type="term" value="F:chloride channel activity"/>
    <property type="evidence" value="ECO:0007669"/>
    <property type="project" value="UniProtKB-ARBA"/>
</dbReference>
<dbReference type="InterPro" id="IPR006029">
    <property type="entry name" value="Neurotrans-gated_channel_TM"/>
</dbReference>
<protein>
    <recommendedName>
        <fullName evidence="6">MULE transposase domain-containing protein</fullName>
    </recommendedName>
</protein>
<feature type="transmembrane region" description="Helical" evidence="1">
    <location>
        <begin position="272"/>
        <end position="289"/>
    </location>
</feature>
<proteinExistence type="predicted"/>
<reference evidence="4" key="1">
    <citation type="submission" date="2023-11" db="EMBL/GenBank/DDBJ databases">
        <title>Genome assemblies of two species of porcelain crab, Petrolisthes cinctipes and Petrolisthes manimaculis (Anomura: Porcellanidae).</title>
        <authorList>
            <person name="Angst P."/>
        </authorList>
    </citation>
    <scope>NUCLEOTIDE SEQUENCE</scope>
    <source>
        <strain evidence="4">PB745_02</strain>
        <tissue evidence="4">Gill</tissue>
    </source>
</reference>
<dbReference type="GO" id="GO:0005230">
    <property type="term" value="F:extracellular ligand-gated monoatomic ion channel activity"/>
    <property type="evidence" value="ECO:0007669"/>
    <property type="project" value="UniProtKB-ARBA"/>
</dbReference>
<dbReference type="Proteomes" id="UP001292094">
    <property type="component" value="Unassembled WGS sequence"/>
</dbReference>
<evidence type="ECO:0000313" key="4">
    <source>
        <dbReference type="EMBL" id="KAK4327409.1"/>
    </source>
</evidence>
<dbReference type="InterPro" id="IPR018289">
    <property type="entry name" value="MULE_transposase_dom"/>
</dbReference>
<dbReference type="AlphaFoldDB" id="A0AAE1URB4"/>
<evidence type="ECO:0000259" key="2">
    <source>
        <dbReference type="Pfam" id="PF02932"/>
    </source>
</evidence>
<accession>A0AAE1URB4</accession>
<feature type="transmembrane region" description="Helical" evidence="1">
    <location>
        <begin position="304"/>
        <end position="326"/>
    </location>
</feature>
<dbReference type="SUPFAM" id="SSF90112">
    <property type="entry name" value="Neurotransmitter-gated ion-channel transmembrane pore"/>
    <property type="match status" value="1"/>
</dbReference>
<feature type="domain" description="MULE transposase" evidence="3">
    <location>
        <begin position="22"/>
        <end position="113"/>
    </location>
</feature>
<name>A0AAE1URB4_9EUCA</name>
<feature type="transmembrane region" description="Helical" evidence="1">
    <location>
        <begin position="247"/>
        <end position="265"/>
    </location>
</feature>
<dbReference type="InterPro" id="IPR038050">
    <property type="entry name" value="Neuro_actylchol_rec"/>
</dbReference>
<keyword evidence="1" id="KW-0812">Transmembrane</keyword>
<evidence type="ECO:0008006" key="6">
    <source>
        <dbReference type="Google" id="ProtNLM"/>
    </source>
</evidence>
<organism evidence="4 5">
    <name type="scientific">Petrolisthes manimaculis</name>
    <dbReference type="NCBI Taxonomy" id="1843537"/>
    <lineage>
        <taxon>Eukaryota</taxon>
        <taxon>Metazoa</taxon>
        <taxon>Ecdysozoa</taxon>
        <taxon>Arthropoda</taxon>
        <taxon>Crustacea</taxon>
        <taxon>Multicrustacea</taxon>
        <taxon>Malacostraca</taxon>
        <taxon>Eumalacostraca</taxon>
        <taxon>Eucarida</taxon>
        <taxon>Decapoda</taxon>
        <taxon>Pleocyemata</taxon>
        <taxon>Anomura</taxon>
        <taxon>Galatheoidea</taxon>
        <taxon>Porcellanidae</taxon>
        <taxon>Petrolisthes</taxon>
    </lineage>
</organism>